<dbReference type="GO" id="GO:0006145">
    <property type="term" value="P:purine nucleobase catabolic process"/>
    <property type="evidence" value="ECO:0007669"/>
    <property type="project" value="TreeGrafter"/>
</dbReference>
<comment type="caution">
    <text evidence="6">The sequence shown here is derived from an EMBL/GenBank/DDBJ whole genome shotgun (WGS) entry which is preliminary data.</text>
</comment>
<dbReference type="InterPro" id="IPR002195">
    <property type="entry name" value="Dihydroorotase_CS"/>
</dbReference>
<reference evidence="6" key="1">
    <citation type="journal article" date="2021" name="PeerJ">
        <title>Extensive microbial diversity within the chicken gut microbiome revealed by metagenomics and culture.</title>
        <authorList>
            <person name="Gilroy R."/>
            <person name="Ravi A."/>
            <person name="Getino M."/>
            <person name="Pursley I."/>
            <person name="Horton D.L."/>
            <person name="Alikhan N.F."/>
            <person name="Baker D."/>
            <person name="Gharbi K."/>
            <person name="Hall N."/>
            <person name="Watson M."/>
            <person name="Adriaenssens E.M."/>
            <person name="Foster-Nyarko E."/>
            <person name="Jarju S."/>
            <person name="Secka A."/>
            <person name="Antonio M."/>
            <person name="Oren A."/>
            <person name="Chaudhuri R.R."/>
            <person name="La Ragione R."/>
            <person name="Hildebrand F."/>
            <person name="Pallen M.J."/>
        </authorList>
    </citation>
    <scope>NUCLEOTIDE SEQUENCE</scope>
    <source>
        <strain evidence="6">4100</strain>
    </source>
</reference>
<sequence length="458" mass="48834">MGESAIIIYNVAVVNRGRVRSGAVVVDDGRIAAVDYGTDGVPARDLLAVYPGAAAVDGGGAYLMPGVIDTHVHFREPGLTDKADMVTESAAAVAGGVTSYIDMPNTIPQTTTIGRWEEKMSLAAGRSKANYAFFLGVSSVNVGELLAADYTRVAGIKLFLGSTTGDMMVSDSALIERLLADAPCTIVVHAESEKVIQENMQRLNPDGLADLPVELHSRLRSSQACYESSRSIVGLARKHDALLHIAHVSTAAELPLFTSGPVLGKRVTAETCPQYLLLSDEDWATKGARMKCNPAVKSTADRDALREALRAGLIDTIATDHAPHLLADKEGGALKAKSGMPMVQFSLVKMLDLFDDPALVAEKMCHNPSRLFGIEERGFVDVGMRADLVLVSRRDMPHVITDGDVVSKCGWTPLAGTATDHEVKATLVNGHVVYSVMDGLDAESDTVGEPLRFSPGRR</sequence>
<dbReference type="PANTHER" id="PTHR43668">
    <property type="entry name" value="ALLANTOINASE"/>
    <property type="match status" value="1"/>
</dbReference>
<evidence type="ECO:0000256" key="1">
    <source>
        <dbReference type="ARBA" id="ARBA00001947"/>
    </source>
</evidence>
<dbReference type="PROSITE" id="PS00483">
    <property type="entry name" value="DIHYDROOROTASE_2"/>
    <property type="match status" value="1"/>
</dbReference>
<dbReference type="GO" id="GO:0005737">
    <property type="term" value="C:cytoplasm"/>
    <property type="evidence" value="ECO:0007669"/>
    <property type="project" value="TreeGrafter"/>
</dbReference>
<proteinExistence type="inferred from homology"/>
<dbReference type="EMBL" id="DYXT01000006">
    <property type="protein sequence ID" value="HJE38284.1"/>
    <property type="molecule type" value="Genomic_DNA"/>
</dbReference>
<dbReference type="Proteomes" id="UP000711407">
    <property type="component" value="Unassembled WGS sequence"/>
</dbReference>
<comment type="similarity">
    <text evidence="3">Belongs to the metallo-dependent hydrolases superfamily. DHOase family. Class I DHOase subfamily.</text>
</comment>
<accession>A0A4Q0U898</accession>
<comment type="function">
    <text evidence="2">Catalyzes the reversible cyclization of carbamoyl aspartate to dihydroorotate.</text>
</comment>
<dbReference type="Pfam" id="PF01979">
    <property type="entry name" value="Amidohydro_1"/>
    <property type="match status" value="1"/>
</dbReference>
<dbReference type="SUPFAM" id="SSF51556">
    <property type="entry name" value="Metallo-dependent hydrolases"/>
    <property type="match status" value="1"/>
</dbReference>
<evidence type="ECO:0000256" key="3">
    <source>
        <dbReference type="ARBA" id="ARBA00010286"/>
    </source>
</evidence>
<gene>
    <name evidence="6" type="ORF">K8V47_00755</name>
</gene>
<dbReference type="InterPro" id="IPR050138">
    <property type="entry name" value="DHOase/Allantoinase_Hydrolase"/>
</dbReference>
<dbReference type="InterPro" id="IPR006680">
    <property type="entry name" value="Amidohydro-rel"/>
</dbReference>
<keyword evidence="5" id="KW-0378">Hydrolase</keyword>
<name>A0A4Q0U898_9BACT</name>
<dbReference type="Gene3D" id="2.30.40.10">
    <property type="entry name" value="Urease, subunit C, domain 1"/>
    <property type="match status" value="1"/>
</dbReference>
<dbReference type="GO" id="GO:0046872">
    <property type="term" value="F:metal ion binding"/>
    <property type="evidence" value="ECO:0007669"/>
    <property type="project" value="UniProtKB-KW"/>
</dbReference>
<evidence type="ECO:0000256" key="2">
    <source>
        <dbReference type="ARBA" id="ARBA00002368"/>
    </source>
</evidence>
<dbReference type="SUPFAM" id="SSF51338">
    <property type="entry name" value="Composite domain of metallo-dependent hydrolases"/>
    <property type="match status" value="1"/>
</dbReference>
<dbReference type="InterPro" id="IPR032466">
    <property type="entry name" value="Metal_Hydrolase"/>
</dbReference>
<dbReference type="Gene3D" id="3.20.20.140">
    <property type="entry name" value="Metal-dependent hydrolases"/>
    <property type="match status" value="1"/>
</dbReference>
<dbReference type="PANTHER" id="PTHR43668:SF4">
    <property type="entry name" value="ALLANTOINASE"/>
    <property type="match status" value="1"/>
</dbReference>
<dbReference type="AlphaFoldDB" id="A0A4Q0U898"/>
<organism evidence="6 7">
    <name type="scientific">Candidatus Amulumruptor caecigallinarius</name>
    <dbReference type="NCBI Taxonomy" id="2109911"/>
    <lineage>
        <taxon>Bacteria</taxon>
        <taxon>Pseudomonadati</taxon>
        <taxon>Bacteroidota</taxon>
        <taxon>Bacteroidia</taxon>
        <taxon>Bacteroidales</taxon>
        <taxon>Muribaculaceae</taxon>
        <taxon>Candidatus Amulumruptor</taxon>
    </lineage>
</organism>
<protein>
    <submittedName>
        <fullName evidence="6">Amidohydrolase family protein</fullName>
    </submittedName>
</protein>
<dbReference type="GO" id="GO:0004038">
    <property type="term" value="F:allantoinase activity"/>
    <property type="evidence" value="ECO:0007669"/>
    <property type="project" value="TreeGrafter"/>
</dbReference>
<dbReference type="InterPro" id="IPR011059">
    <property type="entry name" value="Metal-dep_hydrolase_composite"/>
</dbReference>
<keyword evidence="4" id="KW-0479">Metal-binding</keyword>
<evidence type="ECO:0000256" key="4">
    <source>
        <dbReference type="ARBA" id="ARBA00022723"/>
    </source>
</evidence>
<evidence type="ECO:0000313" key="6">
    <source>
        <dbReference type="EMBL" id="HJE38284.1"/>
    </source>
</evidence>
<comment type="cofactor">
    <cofactor evidence="1">
        <name>Zn(2+)</name>
        <dbReference type="ChEBI" id="CHEBI:29105"/>
    </cofactor>
</comment>
<evidence type="ECO:0000313" key="7">
    <source>
        <dbReference type="Proteomes" id="UP000711407"/>
    </source>
</evidence>
<reference evidence="6" key="2">
    <citation type="submission" date="2021-09" db="EMBL/GenBank/DDBJ databases">
        <authorList>
            <person name="Gilroy R."/>
        </authorList>
    </citation>
    <scope>NUCLEOTIDE SEQUENCE</scope>
    <source>
        <strain evidence="6">4100</strain>
    </source>
</reference>
<evidence type="ECO:0000256" key="5">
    <source>
        <dbReference type="ARBA" id="ARBA00022801"/>
    </source>
</evidence>